<gene>
    <name evidence="3" type="ORF">KOR34_41910</name>
</gene>
<feature type="domain" description="Pyrrolo-quinoline quinone repeat" evidence="2">
    <location>
        <begin position="99"/>
        <end position="350"/>
    </location>
</feature>
<dbReference type="EMBL" id="SIHJ01000003">
    <property type="protein sequence ID" value="TWT32428.1"/>
    <property type="molecule type" value="Genomic_DNA"/>
</dbReference>
<dbReference type="AlphaFoldDB" id="A0A5C5V1S8"/>
<dbReference type="InterPro" id="IPR011047">
    <property type="entry name" value="Quinoprotein_ADH-like_sf"/>
</dbReference>
<dbReference type="InterPro" id="IPR002372">
    <property type="entry name" value="PQQ_rpt_dom"/>
</dbReference>
<proteinExistence type="predicted"/>
<organism evidence="3 4">
    <name type="scientific">Posidoniimonas corsicana</name>
    <dbReference type="NCBI Taxonomy" id="1938618"/>
    <lineage>
        <taxon>Bacteria</taxon>
        <taxon>Pseudomonadati</taxon>
        <taxon>Planctomycetota</taxon>
        <taxon>Planctomycetia</taxon>
        <taxon>Pirellulales</taxon>
        <taxon>Lacipirellulaceae</taxon>
        <taxon>Posidoniimonas</taxon>
    </lineage>
</organism>
<dbReference type="SUPFAM" id="SSF50998">
    <property type="entry name" value="Quinoprotein alcohol dehydrogenase-like"/>
    <property type="match status" value="1"/>
</dbReference>
<dbReference type="RefSeq" id="WP_146567783.1">
    <property type="nucleotide sequence ID" value="NZ_SIHJ01000003.1"/>
</dbReference>
<accession>A0A5C5V1S8</accession>
<dbReference type="Proteomes" id="UP000316714">
    <property type="component" value="Unassembled WGS sequence"/>
</dbReference>
<reference evidence="3 4" key="1">
    <citation type="submission" date="2019-02" db="EMBL/GenBank/DDBJ databases">
        <title>Deep-cultivation of Planctomycetes and their phenomic and genomic characterization uncovers novel biology.</title>
        <authorList>
            <person name="Wiegand S."/>
            <person name="Jogler M."/>
            <person name="Boedeker C."/>
            <person name="Pinto D."/>
            <person name="Vollmers J."/>
            <person name="Rivas-Marin E."/>
            <person name="Kohn T."/>
            <person name="Peeters S.H."/>
            <person name="Heuer A."/>
            <person name="Rast P."/>
            <person name="Oberbeckmann S."/>
            <person name="Bunk B."/>
            <person name="Jeske O."/>
            <person name="Meyerdierks A."/>
            <person name="Storesund J.E."/>
            <person name="Kallscheuer N."/>
            <person name="Luecker S."/>
            <person name="Lage O.M."/>
            <person name="Pohl T."/>
            <person name="Merkel B.J."/>
            <person name="Hornburger P."/>
            <person name="Mueller R.-W."/>
            <person name="Bruemmer F."/>
            <person name="Labrenz M."/>
            <person name="Spormann A.M."/>
            <person name="Op Den Camp H."/>
            <person name="Overmann J."/>
            <person name="Amann R."/>
            <person name="Jetten M.S.M."/>
            <person name="Mascher T."/>
            <person name="Medema M.H."/>
            <person name="Devos D.P."/>
            <person name="Kaster A.-K."/>
            <person name="Ovreas L."/>
            <person name="Rohde M."/>
            <person name="Galperin M.Y."/>
            <person name="Jogler C."/>
        </authorList>
    </citation>
    <scope>NUCLEOTIDE SEQUENCE [LARGE SCALE GENOMIC DNA]</scope>
    <source>
        <strain evidence="3 4">KOR34</strain>
    </source>
</reference>
<name>A0A5C5V1S8_9BACT</name>
<sequence length="444" mass="48290" precursor="true">MTARLGCFAACLSLIATPLLADEWPQWLGPDRDASYHEQGVTTQVPKSGLPVKWRAPSAHGYAGPAVADGKVFHFEYEITEGELTYSAGRPDELKGIERIRCLDAETGDELWKHEYERDYRVSYGGGPRCTPTVDGDRVYTLGAMGDLKCLSTADGSVIWEKSYSDDYNAAVPIWGHSAHPLVDGDTLYCVVGGPGSEAVAFDKLTGEEKWKNLEPSGDGPGYCPPVIIRAGNQPQLLIWSPENLYALKPQSGEVIWSLPAKPSYGMSIMRPQKQDDKLYVSAIGGLSVLMQLKPDGSDVEVEWSGGASDSLQAANVTPIFTAEAIYGPDCQSSELVALNPEDGSRMWATMQPTLGEGGRGRHGTVFLIRHTPSGKYFLFSEKGDLITADLTPEAYTETGRQHVLEPTSSSFGRPVVWSCPAFAQQAMFARNDKEIVCVDLSVQ</sequence>
<evidence type="ECO:0000259" key="2">
    <source>
        <dbReference type="Pfam" id="PF13360"/>
    </source>
</evidence>
<dbReference type="Gene3D" id="2.130.10.10">
    <property type="entry name" value="YVTN repeat-like/Quinoprotein amine dehydrogenase"/>
    <property type="match status" value="1"/>
</dbReference>
<dbReference type="PANTHER" id="PTHR34512:SF30">
    <property type="entry name" value="OUTER MEMBRANE PROTEIN ASSEMBLY FACTOR BAMB"/>
    <property type="match status" value="1"/>
</dbReference>
<keyword evidence="4" id="KW-1185">Reference proteome</keyword>
<comment type="caution">
    <text evidence="3">The sequence shown here is derived from an EMBL/GenBank/DDBJ whole genome shotgun (WGS) entry which is preliminary data.</text>
</comment>
<dbReference type="OrthoDB" id="4726955at2"/>
<protein>
    <submittedName>
        <fullName evidence="3">Outer membrane biogenesis protein BamB</fullName>
    </submittedName>
</protein>
<evidence type="ECO:0000256" key="1">
    <source>
        <dbReference type="SAM" id="SignalP"/>
    </source>
</evidence>
<feature type="signal peptide" evidence="1">
    <location>
        <begin position="1"/>
        <end position="21"/>
    </location>
</feature>
<keyword evidence="1" id="KW-0732">Signal</keyword>
<feature type="chain" id="PRO_5022772055" evidence="1">
    <location>
        <begin position="22"/>
        <end position="444"/>
    </location>
</feature>
<dbReference type="InterPro" id="IPR015943">
    <property type="entry name" value="WD40/YVTN_repeat-like_dom_sf"/>
</dbReference>
<dbReference type="PANTHER" id="PTHR34512">
    <property type="entry name" value="CELL SURFACE PROTEIN"/>
    <property type="match status" value="1"/>
</dbReference>
<dbReference type="Pfam" id="PF13360">
    <property type="entry name" value="PQQ_2"/>
    <property type="match status" value="1"/>
</dbReference>
<evidence type="ECO:0000313" key="4">
    <source>
        <dbReference type="Proteomes" id="UP000316714"/>
    </source>
</evidence>
<evidence type="ECO:0000313" key="3">
    <source>
        <dbReference type="EMBL" id="TWT32428.1"/>
    </source>
</evidence>